<sequence>MRQVNVIYLQKSKPCLFFGSVTTSTTKCVEETASREDCYPPRANFPETTEELCLAQGCCWKSLENGGIPCAFPAAKTPTAQECENVPKVLRWACRNPRFASLKVLEDADTCGSVGCCFDD</sequence>
<accession>A0ACC0W553</accession>
<proteinExistence type="predicted"/>
<evidence type="ECO:0000313" key="2">
    <source>
        <dbReference type="Proteomes" id="UP001163321"/>
    </source>
</evidence>
<organism evidence="1 2">
    <name type="scientific">Peronosclerospora sorghi</name>
    <dbReference type="NCBI Taxonomy" id="230839"/>
    <lineage>
        <taxon>Eukaryota</taxon>
        <taxon>Sar</taxon>
        <taxon>Stramenopiles</taxon>
        <taxon>Oomycota</taxon>
        <taxon>Peronosporomycetes</taxon>
        <taxon>Peronosporales</taxon>
        <taxon>Peronosporaceae</taxon>
        <taxon>Peronosclerospora</taxon>
    </lineage>
</organism>
<reference evidence="1 2" key="1">
    <citation type="journal article" date="2022" name="bioRxiv">
        <title>The genome of the oomycete Peronosclerospora sorghi, a cosmopolitan pathogen of maize and sorghum, is inflated with dispersed pseudogenes.</title>
        <authorList>
            <person name="Fletcher K."/>
            <person name="Martin F."/>
            <person name="Isakeit T."/>
            <person name="Cavanaugh K."/>
            <person name="Magill C."/>
            <person name="Michelmore R."/>
        </authorList>
    </citation>
    <scope>NUCLEOTIDE SEQUENCE [LARGE SCALE GENOMIC DNA]</scope>
    <source>
        <strain evidence="1">P6</strain>
    </source>
</reference>
<name>A0ACC0W553_9STRA</name>
<dbReference type="EMBL" id="CM047583">
    <property type="protein sequence ID" value="KAI9912846.1"/>
    <property type="molecule type" value="Genomic_DNA"/>
</dbReference>
<evidence type="ECO:0000313" key="1">
    <source>
        <dbReference type="EMBL" id="KAI9912846.1"/>
    </source>
</evidence>
<gene>
    <name evidence="1" type="ORF">PsorP6_005787</name>
</gene>
<comment type="caution">
    <text evidence="1">The sequence shown here is derived from an EMBL/GenBank/DDBJ whole genome shotgun (WGS) entry which is preliminary data.</text>
</comment>
<dbReference type="Proteomes" id="UP001163321">
    <property type="component" value="Chromosome 4"/>
</dbReference>
<protein>
    <submittedName>
        <fullName evidence="1">Uncharacterized protein</fullName>
    </submittedName>
</protein>
<keyword evidence="2" id="KW-1185">Reference proteome</keyword>